<dbReference type="Pfam" id="PF12697">
    <property type="entry name" value="Abhydrolase_6"/>
    <property type="match status" value="1"/>
</dbReference>
<dbReference type="PANTHER" id="PTHR43194">
    <property type="entry name" value="HYDROLASE ALPHA/BETA FOLD FAMILY"/>
    <property type="match status" value="1"/>
</dbReference>
<accession>A0A6C7E6B6</accession>
<organism evidence="2 3">
    <name type="scientific">Ilumatobacter coccineus (strain NBRC 103263 / KCTC 29153 / YM16-304)</name>
    <dbReference type="NCBI Taxonomy" id="1313172"/>
    <lineage>
        <taxon>Bacteria</taxon>
        <taxon>Bacillati</taxon>
        <taxon>Actinomycetota</taxon>
        <taxon>Acidimicrobiia</taxon>
        <taxon>Acidimicrobiales</taxon>
        <taxon>Ilumatobacteraceae</taxon>
        <taxon>Ilumatobacter</taxon>
    </lineage>
</organism>
<sequence>MTKVMLVHGWAGSFEATWQRNGFTALLEDGGKDVIGVDMLGHGTAPKPHDPDAYADLTERLVEALPPGDETVAAIGFSLGAMTLIRTAIAHPHRFERLVLAGVGRNIFDRDHSGAQQISEGLDALIAGADPATLDQSARLFAQYAQQPGNDLEALAAVMRRPAGTEISRDTLTAITCPVLVVIGADDFAAPGDELAAAFPDGRCVTLPKTDHFATTESFGFFDAALEFVGAA</sequence>
<dbReference type="InterPro" id="IPR050228">
    <property type="entry name" value="Carboxylesterase_BioH"/>
</dbReference>
<dbReference type="PRINTS" id="PR00111">
    <property type="entry name" value="ABHYDROLASE"/>
</dbReference>
<dbReference type="InterPro" id="IPR000073">
    <property type="entry name" value="AB_hydrolase_1"/>
</dbReference>
<dbReference type="SUPFAM" id="SSF53474">
    <property type="entry name" value="alpha/beta-Hydrolases"/>
    <property type="match status" value="1"/>
</dbReference>
<dbReference type="InterPro" id="IPR029058">
    <property type="entry name" value="AB_hydrolase_fold"/>
</dbReference>
<gene>
    <name evidence="2" type="ORF">YM304_20130</name>
</gene>
<dbReference type="EMBL" id="AP012057">
    <property type="protein sequence ID" value="BAN02327.1"/>
    <property type="molecule type" value="Genomic_DNA"/>
</dbReference>
<dbReference type="GO" id="GO:0016787">
    <property type="term" value="F:hydrolase activity"/>
    <property type="evidence" value="ECO:0007669"/>
    <property type="project" value="UniProtKB-KW"/>
</dbReference>
<dbReference type="OrthoDB" id="9804723at2"/>
<dbReference type="PANTHER" id="PTHR43194:SF2">
    <property type="entry name" value="PEROXISOMAL MEMBRANE PROTEIN LPX1"/>
    <property type="match status" value="1"/>
</dbReference>
<dbReference type="Gene3D" id="3.40.50.1820">
    <property type="entry name" value="alpha/beta hydrolase"/>
    <property type="match status" value="1"/>
</dbReference>
<protein>
    <submittedName>
        <fullName evidence="2">Putative hydrolase</fullName>
    </submittedName>
</protein>
<keyword evidence="3" id="KW-1185">Reference proteome</keyword>
<evidence type="ECO:0000313" key="2">
    <source>
        <dbReference type="EMBL" id="BAN02327.1"/>
    </source>
</evidence>
<feature type="domain" description="AB hydrolase-1" evidence="1">
    <location>
        <begin position="4"/>
        <end position="216"/>
    </location>
</feature>
<keyword evidence="2" id="KW-0378">Hydrolase</keyword>
<dbReference type="AlphaFoldDB" id="A0A6C7E6B6"/>
<dbReference type="RefSeq" id="WP_015441574.1">
    <property type="nucleotide sequence ID" value="NC_020520.1"/>
</dbReference>
<proteinExistence type="predicted"/>
<evidence type="ECO:0000313" key="3">
    <source>
        <dbReference type="Proteomes" id="UP000011863"/>
    </source>
</evidence>
<evidence type="ECO:0000259" key="1">
    <source>
        <dbReference type="Pfam" id="PF12697"/>
    </source>
</evidence>
<dbReference type="KEGG" id="aym:YM304_20130"/>
<reference evidence="2 3" key="1">
    <citation type="journal article" date="2013" name="Int. J. Syst. Evol. Microbiol.">
        <title>Ilumatobacter nonamiense sp. nov. and Ilumatobacter coccineum sp. nov., isolated from seashore sand.</title>
        <authorList>
            <person name="Matsumoto A."/>
            <person name="Kasai H."/>
            <person name="Matsuo Y."/>
            <person name="Shizuri Y."/>
            <person name="Ichikawa N."/>
            <person name="Fujita N."/>
            <person name="Omura S."/>
            <person name="Takahashi Y."/>
        </authorList>
    </citation>
    <scope>NUCLEOTIDE SEQUENCE [LARGE SCALE GENOMIC DNA]</scope>
    <source>
        <strain evidence="3">NBRC 103263 / KCTC 29153 / YM16-304</strain>
    </source>
</reference>
<dbReference type="Proteomes" id="UP000011863">
    <property type="component" value="Chromosome"/>
</dbReference>
<name>A0A6C7E6B6_ILUCY</name>